<dbReference type="STRING" id="1448315.A0A319C3E2"/>
<evidence type="ECO:0000256" key="10">
    <source>
        <dbReference type="ARBA" id="ARBA00023136"/>
    </source>
</evidence>
<feature type="transmembrane region" description="Helical" evidence="16">
    <location>
        <begin position="164"/>
        <end position="186"/>
    </location>
</feature>
<evidence type="ECO:0000256" key="3">
    <source>
        <dbReference type="ARBA" id="ARBA00004629"/>
    </source>
</evidence>
<evidence type="ECO:0000256" key="16">
    <source>
        <dbReference type="SAM" id="Phobius"/>
    </source>
</evidence>
<keyword evidence="7" id="KW-0498">Mitosis</keyword>
<feature type="transmembrane region" description="Helical" evidence="16">
    <location>
        <begin position="20"/>
        <end position="39"/>
    </location>
</feature>
<feature type="compositionally biased region" description="Basic and acidic residues" evidence="15">
    <location>
        <begin position="422"/>
        <end position="433"/>
    </location>
</feature>
<dbReference type="Gene3D" id="1.20.1070.10">
    <property type="entry name" value="Rhodopsin 7-helix transmembrane proteins"/>
    <property type="match status" value="1"/>
</dbReference>
<evidence type="ECO:0000313" key="19">
    <source>
        <dbReference type="Proteomes" id="UP000248340"/>
    </source>
</evidence>
<feature type="transmembrane region" description="Helical" evidence="16">
    <location>
        <begin position="83"/>
        <end position="108"/>
    </location>
</feature>
<accession>A0A319C3E2</accession>
<evidence type="ECO:0000256" key="4">
    <source>
        <dbReference type="ARBA" id="ARBA00022454"/>
    </source>
</evidence>
<evidence type="ECO:0000256" key="1">
    <source>
        <dbReference type="ARBA" id="ARBA00004123"/>
    </source>
</evidence>
<evidence type="ECO:0000256" key="15">
    <source>
        <dbReference type="SAM" id="MobiDB-lite"/>
    </source>
</evidence>
<dbReference type="GO" id="GO:0005634">
    <property type="term" value="C:nucleus"/>
    <property type="evidence" value="ECO:0007669"/>
    <property type="project" value="UniProtKB-SubCell"/>
</dbReference>
<feature type="region of interest" description="Disordered" evidence="15">
    <location>
        <begin position="462"/>
        <end position="485"/>
    </location>
</feature>
<feature type="transmembrane region" description="Helical" evidence="16">
    <location>
        <begin position="120"/>
        <end position="140"/>
    </location>
</feature>
<dbReference type="InterPro" id="IPR022343">
    <property type="entry name" value="GCR1-cAMP_receptor"/>
</dbReference>
<feature type="domain" description="G-protein coupled receptors family 2 profile 2" evidence="17">
    <location>
        <begin position="11"/>
        <end position="204"/>
    </location>
</feature>
<dbReference type="InterPro" id="IPR007128">
    <property type="entry name" value="PMF1/Nnf1"/>
</dbReference>
<dbReference type="GO" id="GO:0000444">
    <property type="term" value="C:MIS12/MIND type complex"/>
    <property type="evidence" value="ECO:0007669"/>
    <property type="project" value="InterPro"/>
</dbReference>
<dbReference type="GO" id="GO:0005886">
    <property type="term" value="C:plasma membrane"/>
    <property type="evidence" value="ECO:0007669"/>
    <property type="project" value="TreeGrafter"/>
</dbReference>
<keyword evidence="19" id="KW-1185">Reference proteome</keyword>
<dbReference type="GeneID" id="37139794"/>
<dbReference type="GO" id="GO:0007166">
    <property type="term" value="P:cell surface receptor signaling pathway"/>
    <property type="evidence" value="ECO:0007669"/>
    <property type="project" value="InterPro"/>
</dbReference>
<dbReference type="Pfam" id="PF05462">
    <property type="entry name" value="Dicty_CAR"/>
    <property type="match status" value="1"/>
</dbReference>
<dbReference type="EMBL" id="KZ821717">
    <property type="protein sequence ID" value="PYH79644.1"/>
    <property type="molecule type" value="Genomic_DNA"/>
</dbReference>
<dbReference type="SUPFAM" id="SSF81321">
    <property type="entry name" value="Family A G protein-coupled receptor-like"/>
    <property type="match status" value="1"/>
</dbReference>
<keyword evidence="9 16" id="KW-1133">Transmembrane helix</keyword>
<keyword evidence="13" id="KW-0137">Centromere</keyword>
<keyword evidence="6 16" id="KW-0812">Transmembrane</keyword>
<dbReference type="PANTHER" id="PTHR23112">
    <property type="entry name" value="G PROTEIN-COUPLED RECEPTOR 157-RELATED"/>
    <property type="match status" value="1"/>
</dbReference>
<gene>
    <name evidence="18" type="ORF">BO82DRAFT_366654</name>
</gene>
<evidence type="ECO:0000256" key="14">
    <source>
        <dbReference type="SAM" id="Coils"/>
    </source>
</evidence>
<keyword evidence="8" id="KW-0995">Kinetochore</keyword>
<dbReference type="PANTHER" id="PTHR23112:SF0">
    <property type="entry name" value="TRANSMEMBRANE PROTEIN 116"/>
    <property type="match status" value="1"/>
</dbReference>
<reference evidence="18 19" key="1">
    <citation type="submission" date="2016-12" db="EMBL/GenBank/DDBJ databases">
        <title>The genomes of Aspergillus section Nigri reveals drivers in fungal speciation.</title>
        <authorList>
            <consortium name="DOE Joint Genome Institute"/>
            <person name="Vesth T.C."/>
            <person name="Nybo J."/>
            <person name="Theobald S."/>
            <person name="Brandl J."/>
            <person name="Frisvad J.C."/>
            <person name="Nielsen K.F."/>
            <person name="Lyhne E.K."/>
            <person name="Kogle M.E."/>
            <person name="Kuo A."/>
            <person name="Riley R."/>
            <person name="Clum A."/>
            <person name="Nolan M."/>
            <person name="Lipzen A."/>
            <person name="Salamov A."/>
            <person name="Henrissat B."/>
            <person name="Wiebenga A."/>
            <person name="De Vries R.P."/>
            <person name="Grigoriev I.V."/>
            <person name="Mortensen U.H."/>
            <person name="Andersen M.R."/>
            <person name="Baker S.E."/>
        </authorList>
    </citation>
    <scope>NUCLEOTIDE SEQUENCE [LARGE SCALE GENOMIC DNA]</scope>
    <source>
        <strain evidence="18 19">CBS 121591</strain>
    </source>
</reference>
<dbReference type="PROSITE" id="PS50261">
    <property type="entry name" value="G_PROTEIN_RECEP_F2_4"/>
    <property type="match status" value="1"/>
</dbReference>
<dbReference type="Pfam" id="PF03980">
    <property type="entry name" value="Nnf1"/>
    <property type="match status" value="1"/>
</dbReference>
<comment type="subcellular location">
    <subcellularLocation>
        <location evidence="3">Chromosome</location>
        <location evidence="3">Centromere</location>
        <location evidence="3">Kinetochore</location>
    </subcellularLocation>
    <subcellularLocation>
        <location evidence="2">Membrane</location>
        <topology evidence="2">Multi-pass membrane protein</topology>
    </subcellularLocation>
    <subcellularLocation>
        <location evidence="1">Nucleus</location>
    </subcellularLocation>
</comment>
<name>A0A319C3E2_9EURO</name>
<sequence>MSLSRSQLQAISVTERVCSAVSLLGTFVIVISFLSSSSFRKPINRLVFYASWGNMMANVATLMSQSGVRLGTASGLCQFQGFLIQWFMPADALWTFAMACNVWLTFFHKYDSEKLRRLEVKYLLACYGLPFVPAFVYFFIETETRGKIYGAATLWCWVSTPWDFLRIGLFYGPVWLIMCLTIFIYARTGSVIYQKRQQLNRAGNTDSSSTAASLKDIQLSKVTEFSITREIVHTMQVPLEGDEDPISTKSLHTFYCPYSVTIQAGSDLKDSEKTAEQSLGHDQVSTGIQRRTTVMETNSAAWAYSKYAILFFIALLVTWVPSTANRVYSLVLPHKANFELNYISGLVLPLQGFWNSIIYVSISWPAFEELLLPTRKACAQAEDQTGSIESESQHRHRTFEIVVKPSVISIIIIVAEEQDHKNTKRNKEYNKREEKKKRKHPDIRSPLNTWLNAFYRKMTEDTNSANSTTARAAASPSPPPPAPVALTPGPRVAKLQEIFDKALARTLRANSYANFSSCFPTPAKHVPASLESVWRQLNAKLEESAKAEFEDILTERDAVRQLNELDRLVGEAKYRKDHGVGQESVAPHTLPPDELFRSHLLPYMRKTQSSLNHKIESVQNENAELAQRVQAQRREIQDLLVGLESVAADLEVAAAAATQFGSDNNLRQEAAEMVEEIRARSEI</sequence>
<evidence type="ECO:0000256" key="6">
    <source>
        <dbReference type="ARBA" id="ARBA00022692"/>
    </source>
</evidence>
<feature type="compositionally biased region" description="Low complexity" evidence="15">
    <location>
        <begin position="462"/>
        <end position="475"/>
    </location>
</feature>
<keyword evidence="11" id="KW-0539">Nucleus</keyword>
<evidence type="ECO:0000259" key="17">
    <source>
        <dbReference type="PROSITE" id="PS50261"/>
    </source>
</evidence>
<dbReference type="CDD" id="cd13952">
    <property type="entry name" value="7tm_classB"/>
    <property type="match status" value="1"/>
</dbReference>
<evidence type="ECO:0000256" key="7">
    <source>
        <dbReference type="ARBA" id="ARBA00022776"/>
    </source>
</evidence>
<evidence type="ECO:0000256" key="12">
    <source>
        <dbReference type="ARBA" id="ARBA00023306"/>
    </source>
</evidence>
<dbReference type="GO" id="GO:0051301">
    <property type="term" value="P:cell division"/>
    <property type="evidence" value="ECO:0007669"/>
    <property type="project" value="UniProtKB-KW"/>
</dbReference>
<keyword evidence="12" id="KW-0131">Cell cycle</keyword>
<feature type="region of interest" description="Disordered" evidence="15">
    <location>
        <begin position="422"/>
        <end position="444"/>
    </location>
</feature>
<evidence type="ECO:0000256" key="8">
    <source>
        <dbReference type="ARBA" id="ARBA00022838"/>
    </source>
</evidence>
<keyword evidence="4" id="KW-0158">Chromosome</keyword>
<dbReference type="InterPro" id="IPR017981">
    <property type="entry name" value="GPCR_2-like_7TM"/>
</dbReference>
<organism evidence="18 19">
    <name type="scientific">Aspergillus uvarum CBS 121591</name>
    <dbReference type="NCBI Taxonomy" id="1448315"/>
    <lineage>
        <taxon>Eukaryota</taxon>
        <taxon>Fungi</taxon>
        <taxon>Dikarya</taxon>
        <taxon>Ascomycota</taxon>
        <taxon>Pezizomycotina</taxon>
        <taxon>Eurotiomycetes</taxon>
        <taxon>Eurotiomycetidae</taxon>
        <taxon>Eurotiales</taxon>
        <taxon>Aspergillaceae</taxon>
        <taxon>Aspergillus</taxon>
        <taxon>Aspergillus subgen. Circumdati</taxon>
    </lineage>
</organism>
<evidence type="ECO:0000256" key="11">
    <source>
        <dbReference type="ARBA" id="ARBA00023242"/>
    </source>
</evidence>
<evidence type="ECO:0000256" key="2">
    <source>
        <dbReference type="ARBA" id="ARBA00004141"/>
    </source>
</evidence>
<dbReference type="VEuPathDB" id="FungiDB:BO82DRAFT_366654"/>
<dbReference type="OrthoDB" id="18453at2759"/>
<feature type="coiled-coil region" evidence="14">
    <location>
        <begin position="608"/>
        <end position="635"/>
    </location>
</feature>
<dbReference type="Proteomes" id="UP000248340">
    <property type="component" value="Unassembled WGS sequence"/>
</dbReference>
<proteinExistence type="predicted"/>
<evidence type="ECO:0000313" key="18">
    <source>
        <dbReference type="EMBL" id="PYH79644.1"/>
    </source>
</evidence>
<dbReference type="PRINTS" id="PR02001">
    <property type="entry name" value="GCR1CAMPR"/>
</dbReference>
<protein>
    <submittedName>
        <fullName evidence="18">Nnf1-domain-containing protein</fullName>
    </submittedName>
</protein>
<dbReference type="AlphaFoldDB" id="A0A319C3E2"/>
<keyword evidence="10 16" id="KW-0472">Membrane</keyword>
<dbReference type="GO" id="GO:0004930">
    <property type="term" value="F:G protein-coupled receptor activity"/>
    <property type="evidence" value="ECO:0007669"/>
    <property type="project" value="TreeGrafter"/>
</dbReference>
<keyword evidence="5" id="KW-0132">Cell division</keyword>
<keyword evidence="14" id="KW-0175">Coiled coil</keyword>
<dbReference type="GO" id="GO:0007189">
    <property type="term" value="P:adenylate cyclase-activating G protein-coupled receptor signaling pathway"/>
    <property type="evidence" value="ECO:0007669"/>
    <property type="project" value="TreeGrafter"/>
</dbReference>
<evidence type="ECO:0000256" key="13">
    <source>
        <dbReference type="ARBA" id="ARBA00023328"/>
    </source>
</evidence>
<dbReference type="RefSeq" id="XP_025489844.1">
    <property type="nucleotide sequence ID" value="XM_025637053.1"/>
</dbReference>
<evidence type="ECO:0000256" key="5">
    <source>
        <dbReference type="ARBA" id="ARBA00022618"/>
    </source>
</evidence>
<evidence type="ECO:0000256" key="9">
    <source>
        <dbReference type="ARBA" id="ARBA00022989"/>
    </source>
</evidence>
<feature type="transmembrane region" description="Helical" evidence="16">
    <location>
        <begin position="46"/>
        <end position="63"/>
    </location>
</feature>
<feature type="transmembrane region" description="Helical" evidence="16">
    <location>
        <begin position="300"/>
        <end position="322"/>
    </location>
</feature>